<dbReference type="InterPro" id="IPR013210">
    <property type="entry name" value="LRR_N_plant-typ"/>
</dbReference>
<evidence type="ECO:0000313" key="5">
    <source>
        <dbReference type="Proteomes" id="UP000265520"/>
    </source>
</evidence>
<dbReference type="Gene3D" id="3.80.10.10">
    <property type="entry name" value="Ribonuclease Inhibitor"/>
    <property type="match status" value="1"/>
</dbReference>
<evidence type="ECO:0000256" key="1">
    <source>
        <dbReference type="ARBA" id="ARBA00022614"/>
    </source>
</evidence>
<evidence type="ECO:0000256" key="2">
    <source>
        <dbReference type="ARBA" id="ARBA00022737"/>
    </source>
</evidence>
<dbReference type="EMBL" id="LXQA010019981">
    <property type="protein sequence ID" value="MCH91229.1"/>
    <property type="molecule type" value="Genomic_DNA"/>
</dbReference>
<protein>
    <submittedName>
        <fullName evidence="4">LRR amino-terminal domain protein</fullName>
    </submittedName>
</protein>
<name>A0A392MWA1_9FABA</name>
<dbReference type="InterPro" id="IPR032675">
    <property type="entry name" value="LRR_dom_sf"/>
</dbReference>
<dbReference type="Pfam" id="PF08263">
    <property type="entry name" value="LRRNT_2"/>
    <property type="match status" value="1"/>
</dbReference>
<keyword evidence="1" id="KW-0433">Leucine-rich repeat</keyword>
<feature type="domain" description="Leucine-rich repeat-containing N-terminal plant-type" evidence="3">
    <location>
        <begin position="3"/>
        <end position="28"/>
    </location>
</feature>
<keyword evidence="5" id="KW-1185">Reference proteome</keyword>
<comment type="caution">
    <text evidence="4">The sequence shown here is derived from an EMBL/GenBank/DDBJ whole genome shotgun (WGS) entry which is preliminary data.</text>
</comment>
<keyword evidence="2" id="KW-0677">Repeat</keyword>
<proteinExistence type="predicted"/>
<dbReference type="AlphaFoldDB" id="A0A392MWA1"/>
<reference evidence="4 5" key="1">
    <citation type="journal article" date="2018" name="Front. Plant Sci.">
        <title>Red Clover (Trifolium pratense) and Zigzag Clover (T. medium) - A Picture of Genomic Similarities and Differences.</title>
        <authorList>
            <person name="Dluhosova J."/>
            <person name="Istvanek J."/>
            <person name="Nedelnik J."/>
            <person name="Repkova J."/>
        </authorList>
    </citation>
    <scope>NUCLEOTIDE SEQUENCE [LARGE SCALE GENOMIC DNA]</scope>
    <source>
        <strain evidence="5">cv. 10/8</strain>
        <tissue evidence="4">Leaf</tissue>
    </source>
</reference>
<accession>A0A392MWA1</accession>
<evidence type="ECO:0000313" key="4">
    <source>
        <dbReference type="EMBL" id="MCH91229.1"/>
    </source>
</evidence>
<dbReference type="Proteomes" id="UP000265520">
    <property type="component" value="Unassembled WGS sequence"/>
</dbReference>
<organism evidence="4 5">
    <name type="scientific">Trifolium medium</name>
    <dbReference type="NCBI Taxonomy" id="97028"/>
    <lineage>
        <taxon>Eukaryota</taxon>
        <taxon>Viridiplantae</taxon>
        <taxon>Streptophyta</taxon>
        <taxon>Embryophyta</taxon>
        <taxon>Tracheophyta</taxon>
        <taxon>Spermatophyta</taxon>
        <taxon>Magnoliopsida</taxon>
        <taxon>eudicotyledons</taxon>
        <taxon>Gunneridae</taxon>
        <taxon>Pentapetalae</taxon>
        <taxon>rosids</taxon>
        <taxon>fabids</taxon>
        <taxon>Fabales</taxon>
        <taxon>Fabaceae</taxon>
        <taxon>Papilionoideae</taxon>
        <taxon>50 kb inversion clade</taxon>
        <taxon>NPAAA clade</taxon>
        <taxon>Hologalegina</taxon>
        <taxon>IRL clade</taxon>
        <taxon>Trifolieae</taxon>
        <taxon>Trifolium</taxon>
    </lineage>
</organism>
<sequence length="78" mass="8721">MSLNSRLGNGLSWVDNTDCCQWEGVECNTTTGRVAQIKLHSYIGPWHLNYSDFLIFKDLKILDLSSAQISNCTRVGQG</sequence>
<evidence type="ECO:0000259" key="3">
    <source>
        <dbReference type="Pfam" id="PF08263"/>
    </source>
</evidence>
<gene>
    <name evidence="4" type="ORF">A2U01_0012155</name>
</gene>